<comment type="caution">
    <text evidence="7">The sequence shown here is derived from an EMBL/GenBank/DDBJ whole genome shotgun (WGS) entry which is preliminary data.</text>
</comment>
<evidence type="ECO:0000259" key="5">
    <source>
        <dbReference type="Pfam" id="PF00195"/>
    </source>
</evidence>
<dbReference type="RefSeq" id="WP_061144230.1">
    <property type="nucleotide sequence ID" value="NZ_LNNH01000055.1"/>
</dbReference>
<dbReference type="GO" id="GO:0030639">
    <property type="term" value="P:polyketide biosynthetic process"/>
    <property type="evidence" value="ECO:0007669"/>
    <property type="project" value="TreeGrafter"/>
</dbReference>
<dbReference type="SUPFAM" id="SSF53901">
    <property type="entry name" value="Thiolase-like"/>
    <property type="match status" value="1"/>
</dbReference>
<evidence type="ECO:0000313" key="7">
    <source>
        <dbReference type="EMBL" id="KWW11287.1"/>
    </source>
</evidence>
<evidence type="ECO:0000256" key="3">
    <source>
        <dbReference type="ARBA" id="ARBA00023315"/>
    </source>
</evidence>
<dbReference type="AlphaFoldDB" id="A0A109MSG5"/>
<dbReference type="InterPro" id="IPR011141">
    <property type="entry name" value="Polyketide_synthase_type-III"/>
</dbReference>
<keyword evidence="3" id="KW-0012">Acyltransferase</keyword>
<feature type="domain" description="Chalcone/stilbene synthase N-terminal" evidence="5">
    <location>
        <begin position="63"/>
        <end position="206"/>
    </location>
</feature>
<feature type="domain" description="Chalcone/stilbene synthase C-terminal" evidence="6">
    <location>
        <begin position="225"/>
        <end position="359"/>
    </location>
</feature>
<dbReference type="InterPro" id="IPR016039">
    <property type="entry name" value="Thiolase-like"/>
</dbReference>
<name>A0A109MSG5_9BACI</name>
<accession>A0A109MSG5</accession>
<dbReference type="InterPro" id="IPR012328">
    <property type="entry name" value="Chalcone/stilbene_synt_C"/>
</dbReference>
<dbReference type="PANTHER" id="PTHR11877:SF99">
    <property type="entry name" value="1,3,6,8-TETRAHYDROXYNAPHTHALENE SYNTHASE"/>
    <property type="match status" value="1"/>
</dbReference>
<dbReference type="InterPro" id="IPR001099">
    <property type="entry name" value="Chalcone/stilbene_synt_N"/>
</dbReference>
<dbReference type="Gene3D" id="3.40.47.10">
    <property type="match status" value="2"/>
</dbReference>
<feature type="active site" description="Acyl-thioester intermediate" evidence="4">
    <location>
        <position position="144"/>
    </location>
</feature>
<sequence>MPYLLSASHIKLPYLLSQDKIMEFSREIFGPSFKNIERLLKAFKNGQVENRYFSNDLDWFKEEHTFAERNDLYIKQAIEFGVEAIQKCLANTEFLKEELPANELDAFFYISSTGMATPTIDARIMNELPFNPHAKRIPIWGLGCAGGASGLSRAFEYCKAYPKAKVIVLSVELCSLTFQRNDISKSNLIGTSLFSDGVSCVLVCGDEVSPELSRKERHLSFLDSQSTLMPDSLDVMGWDVKDQGLYVVFSKDIPTIIKDWLKPNVQAFLVENELKLDDITDFIAHPGGKKVIDAYHEALGFDDSMTKVSMNVLREFGNMSSATILYVLERFMQRGGNKEDLGLAAALGPGFSSELLLMRWT</sequence>
<dbReference type="Pfam" id="PF00195">
    <property type="entry name" value="Chal_sti_synt_N"/>
    <property type="match status" value="1"/>
</dbReference>
<keyword evidence="8" id="KW-1185">Reference proteome</keyword>
<dbReference type="Pfam" id="PF02797">
    <property type="entry name" value="Chal_sti_synt_C"/>
    <property type="match status" value="1"/>
</dbReference>
<proteinExistence type="inferred from homology"/>
<organism evidence="7 8">
    <name type="scientific">Peribacillus simplex</name>
    <dbReference type="NCBI Taxonomy" id="1478"/>
    <lineage>
        <taxon>Bacteria</taxon>
        <taxon>Bacillati</taxon>
        <taxon>Bacillota</taxon>
        <taxon>Bacilli</taxon>
        <taxon>Bacillales</taxon>
        <taxon>Bacillaceae</taxon>
        <taxon>Peribacillus</taxon>
    </lineage>
</organism>
<dbReference type="GO" id="GO:0016747">
    <property type="term" value="F:acyltransferase activity, transferring groups other than amino-acyl groups"/>
    <property type="evidence" value="ECO:0007669"/>
    <property type="project" value="InterPro"/>
</dbReference>
<comment type="similarity">
    <text evidence="1">Belongs to the thiolase-like superfamily. Chalcone/stilbene synthases family.</text>
</comment>
<evidence type="ECO:0000256" key="4">
    <source>
        <dbReference type="PIRSR" id="PIRSR000451-1"/>
    </source>
</evidence>
<evidence type="ECO:0000256" key="1">
    <source>
        <dbReference type="ARBA" id="ARBA00005531"/>
    </source>
</evidence>
<dbReference type="EMBL" id="LNNH01000055">
    <property type="protein sequence ID" value="KWW11287.1"/>
    <property type="molecule type" value="Genomic_DNA"/>
</dbReference>
<reference evidence="7 8" key="1">
    <citation type="submission" date="2015-11" db="EMBL/GenBank/DDBJ databases">
        <title>Genome Sequence of Bacillus simplex strain VanAntwerpen2.</title>
        <authorList>
            <person name="Couger M.B."/>
        </authorList>
    </citation>
    <scope>NUCLEOTIDE SEQUENCE [LARGE SCALE GENOMIC DNA]</scope>
    <source>
        <strain evidence="7 8">VanAntwerpen02</strain>
    </source>
</reference>
<evidence type="ECO:0000256" key="2">
    <source>
        <dbReference type="ARBA" id="ARBA00022679"/>
    </source>
</evidence>
<gene>
    <name evidence="7" type="ORF">AS888_01775</name>
</gene>
<evidence type="ECO:0000313" key="8">
    <source>
        <dbReference type="Proteomes" id="UP000064189"/>
    </source>
</evidence>
<evidence type="ECO:0000259" key="6">
    <source>
        <dbReference type="Pfam" id="PF02797"/>
    </source>
</evidence>
<protein>
    <submittedName>
        <fullName evidence="7">Chalcone synthase</fullName>
    </submittedName>
</protein>
<dbReference type="Proteomes" id="UP000064189">
    <property type="component" value="Unassembled WGS sequence"/>
</dbReference>
<dbReference type="PIRSF" id="PIRSF000451">
    <property type="entry name" value="PKS_III"/>
    <property type="match status" value="1"/>
</dbReference>
<dbReference type="CDD" id="cd00831">
    <property type="entry name" value="CHS_like"/>
    <property type="match status" value="1"/>
</dbReference>
<keyword evidence="2" id="KW-0808">Transferase</keyword>
<dbReference type="PANTHER" id="PTHR11877">
    <property type="entry name" value="HYDROXYMETHYLGLUTARYL-COA SYNTHASE"/>
    <property type="match status" value="1"/>
</dbReference>